<evidence type="ECO:0000256" key="1">
    <source>
        <dbReference type="ARBA" id="ARBA00022821"/>
    </source>
</evidence>
<protein>
    <recommendedName>
        <fullName evidence="2">Disease resistance protein At4g27190-like leucine-rich repeats domain-containing protein</fullName>
    </recommendedName>
</protein>
<comment type="caution">
    <text evidence="3">The sequence shown here is derived from an EMBL/GenBank/DDBJ whole genome shotgun (WGS) entry which is preliminary data.</text>
</comment>
<reference evidence="3 4" key="1">
    <citation type="journal article" date="2023" name="Plants (Basel)">
        <title>Bridging the Gap: Combining Genomics and Transcriptomics Approaches to Understand Stylosanthes scabra, an Orphan Legume from the Brazilian Caatinga.</title>
        <authorList>
            <person name="Ferreira-Neto J.R.C."/>
            <person name="da Silva M.D."/>
            <person name="Binneck E."/>
            <person name="de Melo N.F."/>
            <person name="da Silva R.H."/>
            <person name="de Melo A.L.T.M."/>
            <person name="Pandolfi V."/>
            <person name="Bustamante F.O."/>
            <person name="Brasileiro-Vidal A.C."/>
            <person name="Benko-Iseppon A.M."/>
        </authorList>
    </citation>
    <scope>NUCLEOTIDE SEQUENCE [LARGE SCALE GENOMIC DNA]</scope>
    <source>
        <tissue evidence="3">Leaves</tissue>
    </source>
</reference>
<keyword evidence="1" id="KW-0611">Plant defense</keyword>
<evidence type="ECO:0000313" key="4">
    <source>
        <dbReference type="Proteomes" id="UP001341840"/>
    </source>
</evidence>
<dbReference type="Pfam" id="PF23247">
    <property type="entry name" value="LRR_RPS2"/>
    <property type="match status" value="5"/>
</dbReference>
<proteinExistence type="predicted"/>
<gene>
    <name evidence="3" type="ORF">PIB30_015689</name>
</gene>
<dbReference type="SUPFAM" id="SSF52047">
    <property type="entry name" value="RNI-like"/>
    <property type="match status" value="3"/>
</dbReference>
<evidence type="ECO:0000313" key="3">
    <source>
        <dbReference type="EMBL" id="MED6156590.1"/>
    </source>
</evidence>
<dbReference type="Gene3D" id="3.80.10.10">
    <property type="entry name" value="Ribonuclease Inhibitor"/>
    <property type="match status" value="3"/>
</dbReference>
<dbReference type="PANTHER" id="PTHR33463:SF198">
    <property type="entry name" value="RPP4C3"/>
    <property type="match status" value="1"/>
</dbReference>
<dbReference type="InterPro" id="IPR057135">
    <property type="entry name" value="At4g27190-like_LRR"/>
</dbReference>
<dbReference type="Proteomes" id="UP001341840">
    <property type="component" value="Unassembled WGS sequence"/>
</dbReference>
<organism evidence="3 4">
    <name type="scientific">Stylosanthes scabra</name>
    <dbReference type="NCBI Taxonomy" id="79078"/>
    <lineage>
        <taxon>Eukaryota</taxon>
        <taxon>Viridiplantae</taxon>
        <taxon>Streptophyta</taxon>
        <taxon>Embryophyta</taxon>
        <taxon>Tracheophyta</taxon>
        <taxon>Spermatophyta</taxon>
        <taxon>Magnoliopsida</taxon>
        <taxon>eudicotyledons</taxon>
        <taxon>Gunneridae</taxon>
        <taxon>Pentapetalae</taxon>
        <taxon>rosids</taxon>
        <taxon>fabids</taxon>
        <taxon>Fabales</taxon>
        <taxon>Fabaceae</taxon>
        <taxon>Papilionoideae</taxon>
        <taxon>50 kb inversion clade</taxon>
        <taxon>dalbergioids sensu lato</taxon>
        <taxon>Dalbergieae</taxon>
        <taxon>Pterocarpus clade</taxon>
        <taxon>Stylosanthes</taxon>
    </lineage>
</organism>
<dbReference type="EMBL" id="JASCZI010120872">
    <property type="protein sequence ID" value="MED6156590.1"/>
    <property type="molecule type" value="Genomic_DNA"/>
</dbReference>
<dbReference type="InterPro" id="IPR050905">
    <property type="entry name" value="Plant_NBS-LRR"/>
</dbReference>
<feature type="domain" description="Disease resistance protein At4g27190-like leucine-rich repeats" evidence="2">
    <location>
        <begin position="427"/>
        <end position="524"/>
    </location>
</feature>
<feature type="domain" description="Disease resistance protein At4g27190-like leucine-rich repeats" evidence="2">
    <location>
        <begin position="237"/>
        <end position="367"/>
    </location>
</feature>
<feature type="domain" description="Disease resistance protein At4g27190-like leucine-rich repeats" evidence="2">
    <location>
        <begin position="88"/>
        <end position="187"/>
    </location>
</feature>
<dbReference type="PANTHER" id="PTHR33463">
    <property type="entry name" value="NB-ARC DOMAIN-CONTAINING PROTEIN-RELATED"/>
    <property type="match status" value="1"/>
</dbReference>
<dbReference type="InterPro" id="IPR032675">
    <property type="entry name" value="LRR_dom_sf"/>
</dbReference>
<name>A0ABU6U851_9FABA</name>
<dbReference type="SUPFAM" id="SSF52058">
    <property type="entry name" value="L domain-like"/>
    <property type="match status" value="1"/>
</dbReference>
<evidence type="ECO:0000259" key="2">
    <source>
        <dbReference type="Pfam" id="PF23247"/>
    </source>
</evidence>
<accession>A0ABU6U851</accession>
<keyword evidence="4" id="KW-1185">Reference proteome</keyword>
<feature type="domain" description="Disease resistance protein At4g27190-like leucine-rich repeats" evidence="2">
    <location>
        <begin position="837"/>
        <end position="932"/>
    </location>
</feature>
<sequence>MPVELFEKTPNLETLVVGFNNNEALKKILPSNEGDANNKEFLGKLKELCLHNLYELKSIGEVEYLPKQLSVLLVSDCPKLETIVLQSSFNLKELRIHSCAALSRLFTSSAAKMLMHLEDLYVVDCESLEEIVVEEQQCVTEDAIEFKHLERITLVSLRSLKCFYSGKATLKLPSLSRLDIANCSKMKVFSHGNVNLSRRIQVSYDFSDDLVFHYDDLNAAAAWKFRIKETLSRDDLAVLQEIWTGKVPISKDCSSCKVKYLTLNGCDILSNAIIPSHLLPLLTNLEELVVENCDYVEAIFDVKDSSTSDTSSPISVPLKKLTLLKLPTLKHVWNHDPNRGGLNFPCLEQVLINECKSIKNLFPASIVVDNLRELDVRNCEEMEEIVANDAANRELIKLYKLTKLCLVDLPKLRCISAMMPTPEGSEISSNALFPSHLLSSVNDLKELMVWNCDSIEAIFDVKDTLTSDSSSAIPLKILGLQKLPTLKHVWNHDPNRGDLNFPCLEQVAIDECKSIKNLFPASIVVDNLRELTVRNCEEMEEIVAKDAANRELIKLHKLTTLLLSHLPKLTCVSAMMPTPEGSEISSNALLPYHLLSSVNDLKELMVWNCDSIEAVFDVKSSSPTQDPNIIDIPLETMVLYLPSLRYVWNEDPKGGFRLPLLKEVIVNGCKCITSLFPASVIFNNKIQKLDVRNCVMLEEIVGEDEAINTGKENNKEHSMMFPCLTTLVLSELPALRCICSGMHTQDCPKLTTLAFAGDSEISLYSNSESPDDKDGFASPPKAVTPHLERLTMDKKSVMMFEKGLLDLDLKNIKYLKLQGFNDIDESDPFRIGFFPNELILSNIEMLVVADSAFKEIFSSKMPEIIHSQLLLKELELRNLNMLESIGLEHTWVASSNLTSIKVEGCTCLKYLFTSSTAKCLDQLQQMHISKCEALESVIVPYQPHDDDDDGGGGGVIPFKGLKKLSLSELPKLESFCKGNSTLIAFYSLEVSISQCKSMKTFSHGDVEAPDLLKVEIDGVPCSKDNLNAAVSQQFES</sequence>
<feature type="domain" description="Disease resistance protein At4g27190-like leucine-rich repeats" evidence="2">
    <location>
        <begin position="584"/>
        <end position="681"/>
    </location>
</feature>